<comment type="catalytic activity">
    <reaction evidence="15">
        <text>a very-long-chain (3R)-3-hydroxyacyl-CoA = a very-long-chain (2E)-enoyl-CoA + H2O</text>
        <dbReference type="Rhea" id="RHEA:45812"/>
        <dbReference type="ChEBI" id="CHEBI:15377"/>
        <dbReference type="ChEBI" id="CHEBI:83728"/>
        <dbReference type="ChEBI" id="CHEBI:85440"/>
        <dbReference type="EC" id="4.2.1.134"/>
    </reaction>
</comment>
<feature type="domain" description="CS" evidence="17">
    <location>
        <begin position="1"/>
        <end position="77"/>
    </location>
</feature>
<evidence type="ECO:0000256" key="16">
    <source>
        <dbReference type="SAM" id="MobiDB-lite"/>
    </source>
</evidence>
<proteinExistence type="inferred from homology"/>
<comment type="caution">
    <text evidence="18">The sequence shown here is derived from an EMBL/GenBank/DDBJ whole genome shotgun (WGS) entry which is preliminary data.</text>
</comment>
<keyword evidence="19" id="KW-1185">Reference proteome</keyword>
<keyword evidence="14 15" id="KW-0456">Lyase</keyword>
<dbReference type="GO" id="GO:0030497">
    <property type="term" value="P:fatty acid elongation"/>
    <property type="evidence" value="ECO:0007669"/>
    <property type="project" value="TreeGrafter"/>
</dbReference>
<dbReference type="GO" id="GO:0005789">
    <property type="term" value="C:endoplasmic reticulum membrane"/>
    <property type="evidence" value="ECO:0007669"/>
    <property type="project" value="UniProtKB-SubCell"/>
</dbReference>
<comment type="caution">
    <text evidence="15">Lacks conserved residue(s) required for the propagation of feature annotation.</text>
</comment>
<evidence type="ECO:0000256" key="11">
    <source>
        <dbReference type="ARBA" id="ARBA00023098"/>
    </source>
</evidence>
<evidence type="ECO:0000256" key="10">
    <source>
        <dbReference type="ARBA" id="ARBA00023054"/>
    </source>
</evidence>
<dbReference type="InterPro" id="IPR007052">
    <property type="entry name" value="CS_dom"/>
</dbReference>
<name>A0AAD9KJ44_RIDPI</name>
<feature type="region of interest" description="Disordered" evidence="16">
    <location>
        <begin position="100"/>
        <end position="119"/>
    </location>
</feature>
<dbReference type="PANTHER" id="PTHR11035:SF35">
    <property type="entry name" value="VERY-LONG-CHAIN (3R)-3-HYDROXYACYL-COA DEHYDRATASE"/>
    <property type="match status" value="1"/>
</dbReference>
<dbReference type="GO" id="GO:0042761">
    <property type="term" value="P:very long-chain fatty acid biosynthetic process"/>
    <property type="evidence" value="ECO:0007669"/>
    <property type="project" value="TreeGrafter"/>
</dbReference>
<evidence type="ECO:0000256" key="6">
    <source>
        <dbReference type="ARBA" id="ARBA00022692"/>
    </source>
</evidence>
<evidence type="ECO:0000256" key="8">
    <source>
        <dbReference type="ARBA" id="ARBA00022832"/>
    </source>
</evidence>
<comment type="subcellular location">
    <subcellularLocation>
        <location evidence="1 15">Endoplasmic reticulum membrane</location>
        <topology evidence="1 15">Multi-pass membrane protein</topology>
    </subcellularLocation>
</comment>
<dbReference type="SUPFAM" id="SSF49764">
    <property type="entry name" value="HSP20-like chaperones"/>
    <property type="match status" value="1"/>
</dbReference>
<evidence type="ECO:0000313" key="19">
    <source>
        <dbReference type="Proteomes" id="UP001209878"/>
    </source>
</evidence>
<keyword evidence="6 15" id="KW-0812">Transmembrane</keyword>
<keyword evidence="13 15" id="KW-0275">Fatty acid biosynthesis</keyword>
<dbReference type="GO" id="GO:0030148">
    <property type="term" value="P:sphingolipid biosynthetic process"/>
    <property type="evidence" value="ECO:0007669"/>
    <property type="project" value="TreeGrafter"/>
</dbReference>
<dbReference type="Gene3D" id="2.60.40.790">
    <property type="match status" value="1"/>
</dbReference>
<comment type="similarity">
    <text evidence="3 15">Belongs to the very long-chain fatty acids dehydratase HACD family.</text>
</comment>
<dbReference type="GO" id="GO:0102158">
    <property type="term" value="F:very-long-chain (3R)-3-hydroxyacyl-CoA dehydratase activity"/>
    <property type="evidence" value="ECO:0007669"/>
    <property type="project" value="UniProtKB-EC"/>
</dbReference>
<keyword evidence="10" id="KW-0175">Coiled coil</keyword>
<evidence type="ECO:0000259" key="17">
    <source>
        <dbReference type="PROSITE" id="PS51203"/>
    </source>
</evidence>
<keyword evidence="12 15" id="KW-0472">Membrane</keyword>
<gene>
    <name evidence="18" type="ORF">NP493_977g01002</name>
</gene>
<evidence type="ECO:0000256" key="2">
    <source>
        <dbReference type="ARBA" id="ARBA00005194"/>
    </source>
</evidence>
<dbReference type="Proteomes" id="UP001209878">
    <property type="component" value="Unassembled WGS sequence"/>
</dbReference>
<keyword evidence="9 15" id="KW-1133">Transmembrane helix</keyword>
<feature type="transmembrane region" description="Helical" evidence="15">
    <location>
        <begin position="170"/>
        <end position="193"/>
    </location>
</feature>
<sequence length="270" mass="31183">MLKVDLKEVENPEVHVDEDRLKFNAHGLGVAGSRDYSFEVEFYLPIDAKASKYRVTGRHVEFQLPKIGVGECWPRLTCRSQKLAWLKVDFDHFFMDDDNDSSGSEPMKEQILRRTTESRLKPSGEEVPVTFKLVYMVLFNLFQTVGFMYILIVLFFKLMQNGEASKKEAFASVGPQMACVLSMAVMEVIHPLFGWVKSYVPTTAMQVFGRGVIFFGLILQEPRLQHHEAVWWLFVVWSLVEVVRFVSLRHCVTMSLTVFILLLTIRRHVI</sequence>
<evidence type="ECO:0000256" key="15">
    <source>
        <dbReference type="RuleBase" id="RU363109"/>
    </source>
</evidence>
<evidence type="ECO:0000256" key="9">
    <source>
        <dbReference type="ARBA" id="ARBA00022989"/>
    </source>
</evidence>
<dbReference type="InterPro" id="IPR007482">
    <property type="entry name" value="Tyr_Pase-like_PTPLA"/>
</dbReference>
<keyword evidence="8 15" id="KW-0276">Fatty acid metabolism</keyword>
<evidence type="ECO:0000256" key="12">
    <source>
        <dbReference type="ARBA" id="ARBA00023136"/>
    </source>
</evidence>
<dbReference type="InterPro" id="IPR008978">
    <property type="entry name" value="HSP20-like_chaperone"/>
</dbReference>
<evidence type="ECO:0000256" key="1">
    <source>
        <dbReference type="ARBA" id="ARBA00004477"/>
    </source>
</evidence>
<keyword evidence="11 15" id="KW-0443">Lipid metabolism</keyword>
<protein>
    <recommendedName>
        <fullName evidence="4 15">Very-long-chain (3R)-3-hydroxyacyl-CoA dehydratase</fullName>
        <ecNumber evidence="4 15">4.2.1.134</ecNumber>
    </recommendedName>
</protein>
<evidence type="ECO:0000256" key="3">
    <source>
        <dbReference type="ARBA" id="ARBA00007811"/>
    </source>
</evidence>
<accession>A0AAD9KJ44</accession>
<feature type="compositionally biased region" description="Basic and acidic residues" evidence="16">
    <location>
        <begin position="106"/>
        <end position="119"/>
    </location>
</feature>
<comment type="pathway">
    <text evidence="2 15">Lipid metabolism; fatty acid biosynthesis.</text>
</comment>
<keyword evidence="7 15" id="KW-0256">Endoplasmic reticulum</keyword>
<dbReference type="PROSITE" id="PS51203">
    <property type="entry name" value="CS"/>
    <property type="match status" value="1"/>
</dbReference>
<dbReference type="EMBL" id="JAODUO010000976">
    <property type="protein sequence ID" value="KAK2172257.1"/>
    <property type="molecule type" value="Genomic_DNA"/>
</dbReference>
<feature type="transmembrane region" description="Helical" evidence="15">
    <location>
        <begin position="133"/>
        <end position="158"/>
    </location>
</feature>
<organism evidence="18 19">
    <name type="scientific">Ridgeia piscesae</name>
    <name type="common">Tubeworm</name>
    <dbReference type="NCBI Taxonomy" id="27915"/>
    <lineage>
        <taxon>Eukaryota</taxon>
        <taxon>Metazoa</taxon>
        <taxon>Spiralia</taxon>
        <taxon>Lophotrochozoa</taxon>
        <taxon>Annelida</taxon>
        <taxon>Polychaeta</taxon>
        <taxon>Sedentaria</taxon>
        <taxon>Canalipalpata</taxon>
        <taxon>Sabellida</taxon>
        <taxon>Siboglinidae</taxon>
        <taxon>Ridgeia</taxon>
    </lineage>
</organism>
<dbReference type="PANTHER" id="PTHR11035">
    <property type="entry name" value="VERY-LONG-CHAIN (3R)-3-HYDROXYACYL-COA DEHYDRATASE"/>
    <property type="match status" value="1"/>
</dbReference>
<dbReference type="EC" id="4.2.1.134" evidence="4 15"/>
<evidence type="ECO:0000256" key="5">
    <source>
        <dbReference type="ARBA" id="ARBA00022516"/>
    </source>
</evidence>
<evidence type="ECO:0000256" key="14">
    <source>
        <dbReference type="ARBA" id="ARBA00023239"/>
    </source>
</evidence>
<dbReference type="AlphaFoldDB" id="A0AAD9KJ44"/>
<evidence type="ECO:0000256" key="7">
    <source>
        <dbReference type="ARBA" id="ARBA00022824"/>
    </source>
</evidence>
<feature type="transmembrane region" description="Helical" evidence="15">
    <location>
        <begin position="229"/>
        <end position="246"/>
    </location>
</feature>
<comment type="function">
    <text evidence="15">Catalyzes the third of the four reactions of the long-chain fatty acids elongation cycle. This endoplasmic reticulum-bound enzymatic process, allows the addition of two carbons to the chain of long- and very long-chain fatty acids/VLCFAs per cycle. This enzyme catalyzes the dehydration of the 3-hydroxyacyl-CoA intermediate into trans-2,3-enoyl-CoA, within each cycle of fatty acid elongation. Thereby, it participates to the production of VLCFAs of different chain lengths that are involved in multiple biological processes as precursors of membrane lipids and lipid mediators.</text>
</comment>
<evidence type="ECO:0000256" key="4">
    <source>
        <dbReference type="ARBA" id="ARBA00013122"/>
    </source>
</evidence>
<evidence type="ECO:0000313" key="18">
    <source>
        <dbReference type="EMBL" id="KAK2172257.1"/>
    </source>
</evidence>
<evidence type="ECO:0000256" key="13">
    <source>
        <dbReference type="ARBA" id="ARBA00023160"/>
    </source>
</evidence>
<reference evidence="18" key="1">
    <citation type="journal article" date="2023" name="Mol. Biol. Evol.">
        <title>Third-Generation Sequencing Reveals the Adaptive Role of the Epigenome in Three Deep-Sea Polychaetes.</title>
        <authorList>
            <person name="Perez M."/>
            <person name="Aroh O."/>
            <person name="Sun Y."/>
            <person name="Lan Y."/>
            <person name="Juniper S.K."/>
            <person name="Young C.R."/>
            <person name="Angers B."/>
            <person name="Qian P.Y."/>
        </authorList>
    </citation>
    <scope>NUCLEOTIDE SEQUENCE</scope>
    <source>
        <strain evidence="18">R07B-5</strain>
    </source>
</reference>
<dbReference type="Pfam" id="PF04387">
    <property type="entry name" value="PTPLA"/>
    <property type="match status" value="1"/>
</dbReference>
<keyword evidence="5 15" id="KW-0444">Lipid biosynthesis</keyword>